<keyword evidence="2" id="KW-1185">Reference proteome</keyword>
<organism evidence="1 2">
    <name type="scientific">Punica granatum</name>
    <name type="common">Pomegranate</name>
    <dbReference type="NCBI Taxonomy" id="22663"/>
    <lineage>
        <taxon>Eukaryota</taxon>
        <taxon>Viridiplantae</taxon>
        <taxon>Streptophyta</taxon>
        <taxon>Embryophyta</taxon>
        <taxon>Tracheophyta</taxon>
        <taxon>Spermatophyta</taxon>
        <taxon>Magnoliopsida</taxon>
        <taxon>eudicotyledons</taxon>
        <taxon>Gunneridae</taxon>
        <taxon>Pentapetalae</taxon>
        <taxon>rosids</taxon>
        <taxon>malvids</taxon>
        <taxon>Myrtales</taxon>
        <taxon>Lythraceae</taxon>
        <taxon>Punica</taxon>
    </lineage>
</organism>
<dbReference type="EMBL" id="PGOL01000677">
    <property type="protein sequence ID" value="PKI66353.1"/>
    <property type="molecule type" value="Genomic_DNA"/>
</dbReference>
<evidence type="ECO:0000313" key="1">
    <source>
        <dbReference type="EMBL" id="PKI66353.1"/>
    </source>
</evidence>
<sequence>MACDPRPMIGNPGVLHSTSFPYHDKVALPLKQICHVGTNLRQDEQLVDQCQLQEGAHPSTRRATKNAIRNWHERTLPWRGPGRGPVGLSRISIRQASRAHLRGQTVRRLHLSTARRTVTGGRSPAIFTLLHDKASRGPRANPPSQAKLTPRQLRATEHIPALQPSASTSTTEHVLPRRDCSSLHTLFYASQVRRAFSFVLLANLSDLLAHANSLLRFAISPSLLPNASCKSARPACPCTLSFTLRNFAEPARSWFLQICRTYSPVHNLFYASQVRRACSFVLLANLSGQLACAHSLLSFANFPSQFGRASCKSTGLPACAHSLLCFASSPRLLDHASCKLAGLIDRARSLLSFASWPSLFGRTSCKFVGLLARAHSLLRIASSPSRLTRAHNLFYASSVVLLVNQPGQLARAHFLSSFKISLSPLARASSKSVGPARPWTLSFTLPSQVGRACSVVLLVNQPGQLARAHFLSSFKISLSPLARASCKICRDCSPAQNLFYASQVRRACLLVLSANLPGLLTHGHSLLWFLSSPSLLARASCKYARTARPCTLSFILSLQVGRACSVVLLANLLGYASVHTLFYALQVRRACSIVLSANLPGLLAPGHSLLRFQVRRACSLVLLANLPGLLACAHSLLRFLSLPRLLAPTSCKYAGLARPCTFSFQRRKFAEPAPSCFLKICRACSPVHTLFYASRFRRACSLVLLANLLGLLARAHSLLGFADSLSFLASASCTSVGPSRSCTLSFTLRKSAKPARSCFMQINQASRPCTLSFMLRKFAEPAPSCFLKICRACSPVHTLFYASQFHQPCSLVLLTNLPGLLTRVHSLLRFVSPPSLLARASCKSTRLLVRAHSLLGFADSLSFLASASCTSVGPSRSCTLSFTLRNFSEPPRSPAHPCTLSFTLRKFAEPASSYFLQICRAWSPFPLSFTLRKFTEPARSCFLQICRTFLPVHTLFYASQVRRACSLVLLTNLPGLLTRVHSLYASQVRRACSLVLLTNLPGLLTRVHSLYASQVRRACSLVLLTNLPGLLARVHSLLRFASSPSLLARLLTRAHSRLGFADSLSYLASASCKSAGQLDRAYSLLRFASSPSLLSRSSCKSAWLARRCTFFFKLRKLAEPVRSCILQICRATPPCTLFYSSQVRRACSLVFSGNLRGLLAHPHSLSICNFTEPARSCFMQIFRESSLMHALFYASQVRRAFSFGLLAHLLGLLARAHSLLRFTSLPSLLARASCKSARPARLCTLPFTLLKFAETARSCFLQICRACMPVHILFSASQVRRAYSLVLLENLSPSLLAPAFWKSAGPARPCTLSLLLCNFADPTRSCFMQICRDCSLVHTLFYDSQVRQAFSFVLHAHLSGLLDRAHSLLRFAILPSQLARAFCKSFDPAGPCTLSFKLRKFAKPSRSCFLKSVATARHCTISYTLRTFPEPAPSCFLQICRAFSICFLQICRPCSPVHTLFYATQVRRACSIVLLATLSAHLVRAHFHLRFESSPSLLARATCKSVGLARPCTLSFTLRNFAEPASSCFLQICRASSPVHTLFYASQFCRASKLVLLANLSGLLARAHSLLRFAILPSQQARASCKSVGPPRPCTLSFTLRNFAEPASSCFLQICRASSPVHTLFYASQFCRASKLVLLANLSGLLARAHSLLRFAILPSQQARASCKSVGPPRPCTLSFTLRNFAEPASSCFLQICRASSPVHTLFYASQFCRACSPVLLANLSGLLDCAHYLLGFAASQVRRAFSLVLLENMLRLLAPAQSLLLFVRSPNLLPRAFCKSAEPARPCFLQICPACSPVPTLIYASKVCRASSLVLLENMLRLLAPAQSLLLFVRSPNLLPRAFCKSAEPARPCTLSLTLFKFAKHARSCFMQICQDS</sequence>
<name>A0A2I0KDV0_PUNGR</name>
<gene>
    <name evidence="1" type="ORF">CRG98_013255</name>
</gene>
<comment type="caution">
    <text evidence="1">The sequence shown here is derived from an EMBL/GenBank/DDBJ whole genome shotgun (WGS) entry which is preliminary data.</text>
</comment>
<evidence type="ECO:0000313" key="2">
    <source>
        <dbReference type="Proteomes" id="UP000233551"/>
    </source>
</evidence>
<dbReference type="STRING" id="22663.A0A2I0KDV0"/>
<protein>
    <submittedName>
        <fullName evidence="1">Uncharacterized protein</fullName>
    </submittedName>
</protein>
<proteinExistence type="predicted"/>
<reference evidence="1 2" key="1">
    <citation type="submission" date="2017-11" db="EMBL/GenBank/DDBJ databases">
        <title>De-novo sequencing of pomegranate (Punica granatum L.) genome.</title>
        <authorList>
            <person name="Akparov Z."/>
            <person name="Amiraslanov A."/>
            <person name="Hajiyeva S."/>
            <person name="Abbasov M."/>
            <person name="Kaur K."/>
            <person name="Hamwieh A."/>
            <person name="Solovyev V."/>
            <person name="Salamov A."/>
            <person name="Braich B."/>
            <person name="Kosarev P."/>
            <person name="Mahmoud A."/>
            <person name="Hajiyev E."/>
            <person name="Babayeva S."/>
            <person name="Izzatullayeva V."/>
            <person name="Mammadov A."/>
            <person name="Mammadov A."/>
            <person name="Sharifova S."/>
            <person name="Ojaghi J."/>
            <person name="Eynullazada K."/>
            <person name="Bayramov B."/>
            <person name="Abdulazimova A."/>
            <person name="Shahmuradov I."/>
        </authorList>
    </citation>
    <scope>NUCLEOTIDE SEQUENCE [LARGE SCALE GENOMIC DNA]</scope>
    <source>
        <strain evidence="2">cv. AG2017</strain>
        <tissue evidence="1">Leaf</tissue>
    </source>
</reference>
<dbReference type="Proteomes" id="UP000233551">
    <property type="component" value="Unassembled WGS sequence"/>
</dbReference>
<accession>A0A2I0KDV0</accession>